<name>A0ACB9TXQ4_HOLOL</name>
<dbReference type="Proteomes" id="UP001056778">
    <property type="component" value="Chromosome 1"/>
</dbReference>
<sequence length="252" mass="28441">MTTQEKTSNRRKKKPNTDETSTIAPVKKSKTNMIIKTIQTLVYDLPGKVLAQNLLGKVLVRKIGETTCKGRIVETECYPGGDDKASRTFNGKRSPTTEALYMDAGTAYVYMTYGMYHCINISSSEPGGGVLIRALEPLEGIEDMRKWRIDKMKSKKDIKTKDLCNGPSKLCTSLQITKIDCNMMDLKTSESMWIEDDPKFLVDEIVCTSRIGIAGAGKEWAEKPYRFYIYGNDYVSKRDLKKEEEIADQKVS</sequence>
<comment type="caution">
    <text evidence="1">The sequence shown here is derived from an EMBL/GenBank/DDBJ whole genome shotgun (WGS) entry which is preliminary data.</text>
</comment>
<keyword evidence="2" id="KW-1185">Reference proteome</keyword>
<evidence type="ECO:0000313" key="2">
    <source>
        <dbReference type="Proteomes" id="UP001056778"/>
    </source>
</evidence>
<gene>
    <name evidence="1" type="ORF">MML48_1g08583</name>
</gene>
<accession>A0ACB9TXQ4</accession>
<reference evidence="1" key="1">
    <citation type="submission" date="2022-04" db="EMBL/GenBank/DDBJ databases">
        <title>Chromosome-scale genome assembly of Holotrichia oblita Faldermann.</title>
        <authorList>
            <person name="Rongchong L."/>
        </authorList>
    </citation>
    <scope>NUCLEOTIDE SEQUENCE</scope>
    <source>
        <strain evidence="1">81SQS9</strain>
    </source>
</reference>
<evidence type="ECO:0000313" key="1">
    <source>
        <dbReference type="EMBL" id="KAI4471566.1"/>
    </source>
</evidence>
<organism evidence="1 2">
    <name type="scientific">Holotrichia oblita</name>
    <name type="common">Chafer beetle</name>
    <dbReference type="NCBI Taxonomy" id="644536"/>
    <lineage>
        <taxon>Eukaryota</taxon>
        <taxon>Metazoa</taxon>
        <taxon>Ecdysozoa</taxon>
        <taxon>Arthropoda</taxon>
        <taxon>Hexapoda</taxon>
        <taxon>Insecta</taxon>
        <taxon>Pterygota</taxon>
        <taxon>Neoptera</taxon>
        <taxon>Endopterygota</taxon>
        <taxon>Coleoptera</taxon>
        <taxon>Polyphaga</taxon>
        <taxon>Scarabaeiformia</taxon>
        <taxon>Scarabaeidae</taxon>
        <taxon>Melolonthinae</taxon>
        <taxon>Holotrichia</taxon>
    </lineage>
</organism>
<protein>
    <submittedName>
        <fullName evidence="1">Dna-3-methyladenine glycosylase</fullName>
    </submittedName>
</protein>
<dbReference type="EMBL" id="CM043015">
    <property type="protein sequence ID" value="KAI4471566.1"/>
    <property type="molecule type" value="Genomic_DNA"/>
</dbReference>
<proteinExistence type="predicted"/>